<comment type="caution">
    <text evidence="5">The sequence shown here is derived from an EMBL/GenBank/DDBJ whole genome shotgun (WGS) entry which is preliminary data.</text>
</comment>
<keyword evidence="6" id="KW-1185">Reference proteome</keyword>
<dbReference type="InterPro" id="IPR043441">
    <property type="entry name" value="Tjap1/BEGAIN"/>
</dbReference>
<evidence type="ECO:0000256" key="1">
    <source>
        <dbReference type="ARBA" id="ARBA00004170"/>
    </source>
</evidence>
<keyword evidence="2" id="KW-0597">Phosphoprotein</keyword>
<feature type="region of interest" description="Disordered" evidence="4">
    <location>
        <begin position="347"/>
        <end position="392"/>
    </location>
</feature>
<organism evidence="5 6">
    <name type="scientific">Aquatica leii</name>
    <dbReference type="NCBI Taxonomy" id="1421715"/>
    <lineage>
        <taxon>Eukaryota</taxon>
        <taxon>Metazoa</taxon>
        <taxon>Ecdysozoa</taxon>
        <taxon>Arthropoda</taxon>
        <taxon>Hexapoda</taxon>
        <taxon>Insecta</taxon>
        <taxon>Pterygota</taxon>
        <taxon>Neoptera</taxon>
        <taxon>Endopterygota</taxon>
        <taxon>Coleoptera</taxon>
        <taxon>Polyphaga</taxon>
        <taxon>Elateriformia</taxon>
        <taxon>Elateroidea</taxon>
        <taxon>Lampyridae</taxon>
        <taxon>Luciolinae</taxon>
        <taxon>Aquatica</taxon>
    </lineage>
</organism>
<sequence>MANDKYNQCKECGCQCGKCVINDHDVHLHVEIENLKQKLLERDSHIATMETNVLNEANKYPSGELVALQEELITWQDKYKRLYEAHRRIQRVNQGLEDKLLKLVDVTETEKNALTKDIATLSHKLAEANYTVKKLTEDNERYKNDVALAIQFLQCKQSNFVSQKLDSLPNEVQAKVSSYVAGKRKPEEKKTSPEVRNIKVPIPTFPPTAMVYSIPKSVEKLPEQDEDESLSVDIVSAAIMAKVLEERERERSLIKHCDTCTCSKNLKIVHEVINHSVGTQTGDTETSLCLRCNNDMGVASMQIVKSTENVKSKNVPIYTNEYDNCPLQVRPNIVKVEPNNYLKENDSTCSFESGPAQNSKPSSQNSKLSNQDLENSNFCEKSPNFQTDNSAKLKGPRYCSVRMQSGSKNILLDNVHNSIAPVLYTHPADKKPKITKSVSKNCNSSQTQSYSSDERKSIDLVAESVLNRQRVAEWIQSNQNNMVEDARPDTINAIDPVKYAEMENNVKKFLFGESQSEFLKKVAIGKQNYQNLRDYNKCIHGDKDQISRSHSHTETEI</sequence>
<reference evidence="6" key="1">
    <citation type="submission" date="2023-01" db="EMBL/GenBank/DDBJ databases">
        <title>Key to firefly adult light organ development and bioluminescence: homeobox transcription factors regulate luciferase expression and transportation to peroxisome.</title>
        <authorList>
            <person name="Fu X."/>
        </authorList>
    </citation>
    <scope>NUCLEOTIDE SEQUENCE [LARGE SCALE GENOMIC DNA]</scope>
</reference>
<evidence type="ECO:0000313" key="5">
    <source>
        <dbReference type="EMBL" id="KAK4873110.1"/>
    </source>
</evidence>
<gene>
    <name evidence="5" type="ORF">RN001_015139</name>
</gene>
<dbReference type="EMBL" id="JARPUR010000007">
    <property type="protein sequence ID" value="KAK4873110.1"/>
    <property type="molecule type" value="Genomic_DNA"/>
</dbReference>
<keyword evidence="3" id="KW-0472">Membrane</keyword>
<evidence type="ECO:0000256" key="4">
    <source>
        <dbReference type="SAM" id="MobiDB-lite"/>
    </source>
</evidence>
<proteinExistence type="predicted"/>
<dbReference type="PANTHER" id="PTHR28664">
    <property type="entry name" value="TIGHT JUNCTION-ASSOCIATED PROTEIN 1"/>
    <property type="match status" value="1"/>
</dbReference>
<accession>A0AAN7PZ41</accession>
<name>A0AAN7PZ41_9COLE</name>
<evidence type="ECO:0000256" key="2">
    <source>
        <dbReference type="ARBA" id="ARBA00022553"/>
    </source>
</evidence>
<dbReference type="PANTHER" id="PTHR28664:SF4">
    <property type="entry name" value="TIGHT JUNCTION-ASSOCIATED PROTEIN 1"/>
    <property type="match status" value="1"/>
</dbReference>
<dbReference type="Proteomes" id="UP001353858">
    <property type="component" value="Unassembled WGS sequence"/>
</dbReference>
<evidence type="ECO:0000256" key="3">
    <source>
        <dbReference type="ARBA" id="ARBA00023136"/>
    </source>
</evidence>
<evidence type="ECO:0008006" key="7">
    <source>
        <dbReference type="Google" id="ProtNLM"/>
    </source>
</evidence>
<dbReference type="GO" id="GO:0016020">
    <property type="term" value="C:membrane"/>
    <property type="evidence" value="ECO:0007669"/>
    <property type="project" value="UniProtKB-SubCell"/>
</dbReference>
<protein>
    <recommendedName>
        <fullName evidence="7">Tight junction-associated protein 1</fullName>
    </recommendedName>
</protein>
<evidence type="ECO:0000313" key="6">
    <source>
        <dbReference type="Proteomes" id="UP001353858"/>
    </source>
</evidence>
<comment type="subcellular location">
    <subcellularLocation>
        <location evidence="1">Membrane</location>
        <topology evidence="1">Peripheral membrane protein</topology>
    </subcellularLocation>
</comment>
<feature type="compositionally biased region" description="Polar residues" evidence="4">
    <location>
        <begin position="347"/>
        <end position="390"/>
    </location>
</feature>
<dbReference type="AlphaFoldDB" id="A0AAN7PZ41"/>